<evidence type="ECO:0000313" key="3">
    <source>
        <dbReference type="EMBL" id="KAJ8888911.1"/>
    </source>
</evidence>
<protein>
    <recommendedName>
        <fullName evidence="5">TFIIS N-terminal domain-containing protein</fullName>
    </recommendedName>
</protein>
<sequence length="382" mass="42797">MYIDIPVITSSLVLSMLTLLSVALPVIVQWWLFWLRLSSLTLDLCPHLSLDLVVPVRKKSCPMVSQIAATILDKWKSMRPLGVTGLSDLPKYSTTSMKAKLISRPSSASSTARKVVGDKGQPKTSRALRALERRRESQLALQQLRQMSKPVFKRRSQPSGAHKPGFATIIYCCRGATVVYWSRLLAFHLGKPGSIPGLSHVGIMPDSATGQQVFSGSHISPRPYIPALLHCFLVSPSSTLKTSMLRAAQISTPPLTADQESVSSKVFAFLYKNVWTLTSMILIIEKYVFDHHRQRTRAAQVCCSLANSVSEGKIGTAGLILFGLPWDKYRVLVEELWKKPNLSTKQGFWNKARRTKMRTRLWHLQQEEAVTNRLLNSLRTMD</sequence>
<keyword evidence="4" id="KW-1185">Reference proteome</keyword>
<evidence type="ECO:0000313" key="4">
    <source>
        <dbReference type="Proteomes" id="UP001159363"/>
    </source>
</evidence>
<feature type="region of interest" description="Disordered" evidence="1">
    <location>
        <begin position="105"/>
        <end position="125"/>
    </location>
</feature>
<evidence type="ECO:0000256" key="2">
    <source>
        <dbReference type="SAM" id="Phobius"/>
    </source>
</evidence>
<evidence type="ECO:0000256" key="1">
    <source>
        <dbReference type="SAM" id="MobiDB-lite"/>
    </source>
</evidence>
<accession>A0ABQ9HX17</accession>
<feature type="transmembrane region" description="Helical" evidence="2">
    <location>
        <begin position="12"/>
        <end position="34"/>
    </location>
</feature>
<organism evidence="3 4">
    <name type="scientific">Dryococelus australis</name>
    <dbReference type="NCBI Taxonomy" id="614101"/>
    <lineage>
        <taxon>Eukaryota</taxon>
        <taxon>Metazoa</taxon>
        <taxon>Ecdysozoa</taxon>
        <taxon>Arthropoda</taxon>
        <taxon>Hexapoda</taxon>
        <taxon>Insecta</taxon>
        <taxon>Pterygota</taxon>
        <taxon>Neoptera</taxon>
        <taxon>Polyneoptera</taxon>
        <taxon>Phasmatodea</taxon>
        <taxon>Verophasmatodea</taxon>
        <taxon>Anareolatae</taxon>
        <taxon>Phasmatidae</taxon>
        <taxon>Eurycanthinae</taxon>
        <taxon>Dryococelus</taxon>
    </lineage>
</organism>
<keyword evidence="2" id="KW-1133">Transmembrane helix</keyword>
<keyword evidence="2" id="KW-0472">Membrane</keyword>
<name>A0ABQ9HX17_9NEOP</name>
<keyword evidence="2" id="KW-0812">Transmembrane</keyword>
<dbReference type="EMBL" id="JARBHB010000003">
    <property type="protein sequence ID" value="KAJ8888911.1"/>
    <property type="molecule type" value="Genomic_DNA"/>
</dbReference>
<proteinExistence type="predicted"/>
<comment type="caution">
    <text evidence="3">The sequence shown here is derived from an EMBL/GenBank/DDBJ whole genome shotgun (WGS) entry which is preliminary data.</text>
</comment>
<evidence type="ECO:0008006" key="5">
    <source>
        <dbReference type="Google" id="ProtNLM"/>
    </source>
</evidence>
<dbReference type="Proteomes" id="UP001159363">
    <property type="component" value="Chromosome 3"/>
</dbReference>
<reference evidence="3 4" key="1">
    <citation type="submission" date="2023-02" db="EMBL/GenBank/DDBJ databases">
        <title>LHISI_Scaffold_Assembly.</title>
        <authorList>
            <person name="Stuart O.P."/>
            <person name="Cleave R."/>
            <person name="Magrath M.J.L."/>
            <person name="Mikheyev A.S."/>
        </authorList>
    </citation>
    <scope>NUCLEOTIDE SEQUENCE [LARGE SCALE GENOMIC DNA]</scope>
    <source>
        <strain evidence="3">Daus_M_001</strain>
        <tissue evidence="3">Leg muscle</tissue>
    </source>
</reference>
<gene>
    <name evidence="3" type="ORF">PR048_008405</name>
</gene>